<dbReference type="EMBL" id="WMFC01000001">
    <property type="protein sequence ID" value="MYL66238.1"/>
    <property type="molecule type" value="Genomic_DNA"/>
</dbReference>
<dbReference type="InterPro" id="IPR058486">
    <property type="entry name" value="DUF8173"/>
</dbReference>
<dbReference type="AlphaFoldDB" id="A0A6B1IGR8"/>
<keyword evidence="1" id="KW-0472">Membrane</keyword>
<comment type="caution">
    <text evidence="3">The sequence shown here is derived from an EMBL/GenBank/DDBJ whole genome shotgun (WGS) entry which is preliminary data.</text>
</comment>
<evidence type="ECO:0000313" key="4">
    <source>
        <dbReference type="Proteomes" id="UP000452321"/>
    </source>
</evidence>
<evidence type="ECO:0000313" key="3">
    <source>
        <dbReference type="EMBL" id="MYL66238.1"/>
    </source>
</evidence>
<dbReference type="InterPro" id="IPR007607">
    <property type="entry name" value="BacA/B"/>
</dbReference>
<dbReference type="Proteomes" id="UP000452321">
    <property type="component" value="Unassembled WGS sequence"/>
</dbReference>
<feature type="domain" description="DUF8173" evidence="2">
    <location>
        <begin position="207"/>
        <end position="342"/>
    </location>
</feature>
<protein>
    <submittedName>
        <fullName evidence="3">Cell shape determination protein CcmA</fullName>
    </submittedName>
</protein>
<feature type="transmembrane region" description="Helical" evidence="1">
    <location>
        <begin position="246"/>
        <end position="266"/>
    </location>
</feature>
<accession>A0A6B1IGR8</accession>
<reference evidence="3 4" key="1">
    <citation type="submission" date="2019-11" db="EMBL/GenBank/DDBJ databases">
        <title>Genome sequences of 17 halophilic strains isolated from different environments.</title>
        <authorList>
            <person name="Furrow R.E."/>
        </authorList>
    </citation>
    <scope>NUCLEOTIDE SEQUENCE [LARGE SCALE GENOMIC DNA]</scope>
    <source>
        <strain evidence="3 4">22502_06_Cabo</strain>
    </source>
</reference>
<evidence type="ECO:0000256" key="1">
    <source>
        <dbReference type="SAM" id="Phobius"/>
    </source>
</evidence>
<organism evidence="3 4">
    <name type="scientific">Halorubrum distributum</name>
    <dbReference type="NCBI Taxonomy" id="29283"/>
    <lineage>
        <taxon>Archaea</taxon>
        <taxon>Methanobacteriati</taxon>
        <taxon>Methanobacteriota</taxon>
        <taxon>Stenosarchaea group</taxon>
        <taxon>Halobacteria</taxon>
        <taxon>Halobacteriales</taxon>
        <taxon>Haloferacaceae</taxon>
        <taxon>Halorubrum</taxon>
        <taxon>Halorubrum distributum group</taxon>
    </lineage>
</organism>
<feature type="transmembrane region" description="Helical" evidence="1">
    <location>
        <begin position="272"/>
        <end position="293"/>
    </location>
</feature>
<feature type="transmembrane region" description="Helical" evidence="1">
    <location>
        <begin position="204"/>
        <end position="225"/>
    </location>
</feature>
<keyword evidence="1" id="KW-0812">Transmembrane</keyword>
<evidence type="ECO:0000259" key="2">
    <source>
        <dbReference type="Pfam" id="PF26514"/>
    </source>
</evidence>
<proteinExistence type="predicted"/>
<name>A0A6B1IGR8_9EURY</name>
<sequence length="367" mass="36301">MVFSDGNARRRIALLLAAVALLSPLATGVAAAQSVQTPSASVVVDEGETVDSVETAAATIVVRGTVEGDVSGAAGSIRIAETGRVGGNVDSAAGTVSIDGTVAGDVEVGAGAFELTETGRIDGSLDVGAGSITVDGAVGGDVRAAGESVVLGPNAVVDGEFRYDAEEFTRSSSASVAGGVVEDPSLGGDGGPGIGGGGSFLPSWVGTAYGVAVNLALGAVLLLVFPRFSRSVGDRVGSDTFVSGGVGLLALVVTPLALLLVAITIVGIPLALVGFAVYGVAIWVGSVYGQYAVGSWVLDRLGSPNRWLALFLGVVALALIGLLPWVGGLAELLVLLLGLGSLALALNDRYRGRDSGAASDQEAVAAD</sequence>
<dbReference type="Pfam" id="PF04519">
    <property type="entry name" value="Bactofilin"/>
    <property type="match status" value="1"/>
</dbReference>
<dbReference type="RefSeq" id="WP_159357747.1">
    <property type="nucleotide sequence ID" value="NZ_WMFC01000001.1"/>
</dbReference>
<keyword evidence="1" id="KW-1133">Transmembrane helix</keyword>
<dbReference type="Pfam" id="PF26514">
    <property type="entry name" value="DUF8173"/>
    <property type="match status" value="1"/>
</dbReference>
<feature type="transmembrane region" description="Helical" evidence="1">
    <location>
        <begin position="305"/>
        <end position="323"/>
    </location>
</feature>
<gene>
    <name evidence="3" type="ORF">GLW30_00640</name>
</gene>